<dbReference type="InterPro" id="IPR001623">
    <property type="entry name" value="DnaJ_domain"/>
</dbReference>
<reference evidence="6" key="1">
    <citation type="submission" date="2021-05" db="EMBL/GenBank/DDBJ databases">
        <authorList>
            <person name="Alioto T."/>
            <person name="Alioto T."/>
            <person name="Gomez Garrido J."/>
        </authorList>
    </citation>
    <scope>NUCLEOTIDE SEQUENCE</scope>
</reference>
<dbReference type="GO" id="GO:0005739">
    <property type="term" value="C:mitochondrion"/>
    <property type="evidence" value="ECO:0007669"/>
    <property type="project" value="TreeGrafter"/>
</dbReference>
<dbReference type="GO" id="GO:0001671">
    <property type="term" value="F:ATPase activator activity"/>
    <property type="evidence" value="ECO:0007669"/>
    <property type="project" value="InterPro"/>
</dbReference>
<keyword evidence="4" id="KW-0732">Signal</keyword>
<accession>A0A8D8SVW8</accession>
<evidence type="ECO:0000256" key="3">
    <source>
        <dbReference type="SAM" id="MobiDB-lite"/>
    </source>
</evidence>
<feature type="chain" id="PRO_5034855465" evidence="4">
    <location>
        <begin position="24"/>
        <end position="308"/>
    </location>
</feature>
<dbReference type="InterPro" id="IPR036869">
    <property type="entry name" value="J_dom_sf"/>
</dbReference>
<feature type="region of interest" description="Disordered" evidence="3">
    <location>
        <begin position="267"/>
        <end position="308"/>
    </location>
</feature>
<feature type="compositionally biased region" description="Acidic residues" evidence="3">
    <location>
        <begin position="267"/>
        <end position="276"/>
    </location>
</feature>
<dbReference type="GO" id="GO:0044571">
    <property type="term" value="P:[2Fe-2S] cluster assembly"/>
    <property type="evidence" value="ECO:0007669"/>
    <property type="project" value="InterPro"/>
</dbReference>
<feature type="domain" description="J" evidence="5">
    <location>
        <begin position="96"/>
        <end position="168"/>
    </location>
</feature>
<dbReference type="InterPro" id="IPR036386">
    <property type="entry name" value="HscB_C_sf"/>
</dbReference>
<name>A0A8D8SVW8_9HEMI</name>
<dbReference type="InterPro" id="IPR009073">
    <property type="entry name" value="HscB_oligo_C"/>
</dbReference>
<keyword evidence="2" id="KW-0143">Chaperone</keyword>
<dbReference type="EMBL" id="HBUF01237399">
    <property type="protein sequence ID" value="CAG6675646.1"/>
    <property type="molecule type" value="Transcribed_RNA"/>
</dbReference>
<dbReference type="InterPro" id="IPR004640">
    <property type="entry name" value="HscB"/>
</dbReference>
<dbReference type="AlphaFoldDB" id="A0A8D8SVW8"/>
<dbReference type="Gene3D" id="1.10.287.110">
    <property type="entry name" value="DnaJ domain"/>
    <property type="match status" value="1"/>
</dbReference>
<feature type="compositionally biased region" description="Basic residues" evidence="3">
    <location>
        <begin position="293"/>
        <end position="308"/>
    </location>
</feature>
<evidence type="ECO:0000256" key="2">
    <source>
        <dbReference type="ARBA" id="ARBA00023186"/>
    </source>
</evidence>
<dbReference type="CDD" id="cd06257">
    <property type="entry name" value="DnaJ"/>
    <property type="match status" value="1"/>
</dbReference>
<dbReference type="PROSITE" id="PS50076">
    <property type="entry name" value="DNAJ_2"/>
    <property type="match status" value="1"/>
</dbReference>
<comment type="similarity">
    <text evidence="1">Belongs to the HscB family.</text>
</comment>
<dbReference type="SUPFAM" id="SSF47144">
    <property type="entry name" value="HSC20 (HSCB), C-terminal oligomerisation domain"/>
    <property type="match status" value="1"/>
</dbReference>
<protein>
    <submittedName>
        <fullName evidence="6">Iron-sulfur cluster co-chaperone protein HscB, mitochondrial</fullName>
    </submittedName>
</protein>
<evidence type="ECO:0000313" key="6">
    <source>
        <dbReference type="EMBL" id="CAG6675646.1"/>
    </source>
</evidence>
<evidence type="ECO:0000256" key="4">
    <source>
        <dbReference type="SAM" id="SignalP"/>
    </source>
</evidence>
<dbReference type="Gene3D" id="1.20.1280.20">
    <property type="entry name" value="HscB, C-terminal domain"/>
    <property type="match status" value="1"/>
</dbReference>
<evidence type="ECO:0000259" key="5">
    <source>
        <dbReference type="PROSITE" id="PS50076"/>
    </source>
</evidence>
<dbReference type="PANTHER" id="PTHR14021">
    <property type="entry name" value="IRON-SULFUR CLUSTER CO-CHAPERONE PROTEIN HSCB"/>
    <property type="match status" value="1"/>
</dbReference>
<feature type="signal peptide" evidence="4">
    <location>
        <begin position="1"/>
        <end position="23"/>
    </location>
</feature>
<dbReference type="PROSITE" id="PS51257">
    <property type="entry name" value="PROKAR_LIPOPROTEIN"/>
    <property type="match status" value="1"/>
</dbReference>
<dbReference type="SUPFAM" id="SSF46565">
    <property type="entry name" value="Chaperone J-domain"/>
    <property type="match status" value="1"/>
</dbReference>
<dbReference type="Pfam" id="PF07743">
    <property type="entry name" value="HSCB_C"/>
    <property type="match status" value="1"/>
</dbReference>
<sequence length="308" mass="36188">MFKSKVLFGNLLILCSCVLIVASFSQKSKPWLKRRRGRNTSSYILHPVSTTPVSTLIQIDQHLDPVNCWNCSTSVPPRKLFCPTCKTIQRPNLKQNYYDLLGLNQSFLIDTEEFGLGLKQLQRQLHPDKFTLKSKKERDISTAYSSFINKAYGTLEHPYERGVYLLSLHNITINDQTKTHPKFLMEMFDLNEQLDQAKTPEEMGKMLKPIREELHELYADTYISFEKNDLKKATDQVIRIKYLYNLEHKIDEKKYNLECELHGPVEEFDPDKEETEPPPPTTTTTSTTTERSKYRRKNNKNRTKRRWY</sequence>
<organism evidence="6">
    <name type="scientific">Cacopsylla melanoneura</name>
    <dbReference type="NCBI Taxonomy" id="428564"/>
    <lineage>
        <taxon>Eukaryota</taxon>
        <taxon>Metazoa</taxon>
        <taxon>Ecdysozoa</taxon>
        <taxon>Arthropoda</taxon>
        <taxon>Hexapoda</taxon>
        <taxon>Insecta</taxon>
        <taxon>Pterygota</taxon>
        <taxon>Neoptera</taxon>
        <taxon>Paraneoptera</taxon>
        <taxon>Hemiptera</taxon>
        <taxon>Sternorrhyncha</taxon>
        <taxon>Psylloidea</taxon>
        <taxon>Psyllidae</taxon>
        <taxon>Psyllinae</taxon>
        <taxon>Cacopsylla</taxon>
    </lineage>
</organism>
<evidence type="ECO:0000256" key="1">
    <source>
        <dbReference type="ARBA" id="ARBA00010476"/>
    </source>
</evidence>
<dbReference type="GO" id="GO:0051259">
    <property type="term" value="P:protein complex oligomerization"/>
    <property type="evidence" value="ECO:0007669"/>
    <property type="project" value="InterPro"/>
</dbReference>
<dbReference type="PANTHER" id="PTHR14021:SF15">
    <property type="entry name" value="IRON-SULFUR CLUSTER CO-CHAPERONE PROTEIN HSCB"/>
    <property type="match status" value="1"/>
</dbReference>
<dbReference type="GO" id="GO:0051087">
    <property type="term" value="F:protein-folding chaperone binding"/>
    <property type="evidence" value="ECO:0007669"/>
    <property type="project" value="InterPro"/>
</dbReference>
<proteinExistence type="inferred from homology"/>
<dbReference type="NCBIfam" id="TIGR00714">
    <property type="entry name" value="hscB"/>
    <property type="match status" value="1"/>
</dbReference>